<dbReference type="EMBL" id="JAMGBD010000001">
    <property type="protein sequence ID" value="MCL6684034.1"/>
    <property type="molecule type" value="Genomic_DNA"/>
</dbReference>
<keyword evidence="2" id="KW-1185">Reference proteome</keyword>
<protein>
    <recommendedName>
        <fullName evidence="3">PilZ domain-containing protein</fullName>
    </recommendedName>
</protein>
<sequence length="94" mass="10654">MKYSMDFQYMPRGHDRPLDDGEIVGLSVDQSQFALIPAVGDYVQLEPMTSDADHARFSGRVKSRLFRYFGNEHCGINIVIEETDDAVWGGLIKE</sequence>
<dbReference type="RefSeq" id="WP_249848276.1">
    <property type="nucleotide sequence ID" value="NZ_JAMGBD010000001.1"/>
</dbReference>
<comment type="caution">
    <text evidence="1">The sequence shown here is derived from an EMBL/GenBank/DDBJ whole genome shotgun (WGS) entry which is preliminary data.</text>
</comment>
<name>A0ABT0RN06_9SPHN</name>
<accession>A0ABT0RN06</accession>
<evidence type="ECO:0000313" key="2">
    <source>
        <dbReference type="Proteomes" id="UP001165363"/>
    </source>
</evidence>
<evidence type="ECO:0000313" key="1">
    <source>
        <dbReference type="EMBL" id="MCL6684034.1"/>
    </source>
</evidence>
<dbReference type="Proteomes" id="UP001165363">
    <property type="component" value="Unassembled WGS sequence"/>
</dbReference>
<evidence type="ECO:0008006" key="3">
    <source>
        <dbReference type="Google" id="ProtNLM"/>
    </source>
</evidence>
<proteinExistence type="predicted"/>
<organism evidence="1 2">
    <name type="scientific">Sphingomonas alba</name>
    <dbReference type="NCBI Taxonomy" id="2908208"/>
    <lineage>
        <taxon>Bacteria</taxon>
        <taxon>Pseudomonadati</taxon>
        <taxon>Pseudomonadota</taxon>
        <taxon>Alphaproteobacteria</taxon>
        <taxon>Sphingomonadales</taxon>
        <taxon>Sphingomonadaceae</taxon>
        <taxon>Sphingomonas</taxon>
    </lineage>
</organism>
<reference evidence="1" key="1">
    <citation type="submission" date="2022-05" db="EMBL/GenBank/DDBJ databases">
        <authorList>
            <person name="Jo J.-H."/>
            <person name="Im W.-T."/>
        </authorList>
    </citation>
    <scope>NUCLEOTIDE SEQUENCE</scope>
    <source>
        <strain evidence="1">SE158</strain>
    </source>
</reference>
<gene>
    <name evidence="1" type="ORF">LZ536_09005</name>
</gene>